<keyword evidence="11" id="KW-0472">Membrane</keyword>
<evidence type="ECO:0000256" key="12">
    <source>
        <dbReference type="ARBA" id="ARBA00047599"/>
    </source>
</evidence>
<comment type="catalytic activity">
    <reaction evidence="13">
        <text>a ubiquinone + NADH + H(+) = a ubiquinol + NAD(+)</text>
        <dbReference type="Rhea" id="RHEA:23152"/>
        <dbReference type="Rhea" id="RHEA-COMP:9565"/>
        <dbReference type="Rhea" id="RHEA-COMP:9566"/>
        <dbReference type="ChEBI" id="CHEBI:15378"/>
        <dbReference type="ChEBI" id="CHEBI:16389"/>
        <dbReference type="ChEBI" id="CHEBI:17976"/>
        <dbReference type="ChEBI" id="CHEBI:57540"/>
        <dbReference type="ChEBI" id="CHEBI:57945"/>
    </reaction>
</comment>
<proteinExistence type="inferred from homology"/>
<dbReference type="Proteomes" id="UP000654075">
    <property type="component" value="Unassembled WGS sequence"/>
</dbReference>
<feature type="short sequence motif" description="GXGXXG" evidence="14">
    <location>
        <begin position="194"/>
        <end position="199"/>
    </location>
</feature>
<dbReference type="InterPro" id="IPR016035">
    <property type="entry name" value="Acyl_Trfase/lysoPLipase"/>
</dbReference>
<keyword evidence="9" id="KW-0520">NAD</keyword>
<dbReference type="SUPFAM" id="SSF51905">
    <property type="entry name" value="FAD/NAD(P)-binding domain"/>
    <property type="match status" value="2"/>
</dbReference>
<evidence type="ECO:0000256" key="6">
    <source>
        <dbReference type="ARBA" id="ARBA00022827"/>
    </source>
</evidence>
<keyword evidence="4" id="KW-0285">Flavoprotein</keyword>
<keyword evidence="10 14" id="KW-0443">Lipid metabolism</keyword>
<dbReference type="Pfam" id="PF24179">
    <property type="entry name" value="NTE_Ploop"/>
    <property type="match status" value="1"/>
</dbReference>
<feature type="domain" description="PNPLA" evidence="15">
    <location>
        <begin position="190"/>
        <end position="365"/>
    </location>
</feature>
<feature type="short sequence motif" description="GXSXG" evidence="14">
    <location>
        <begin position="221"/>
        <end position="225"/>
    </location>
</feature>
<dbReference type="AlphaFoldDB" id="A0A813F0W7"/>
<dbReference type="GO" id="GO:0005739">
    <property type="term" value="C:mitochondrion"/>
    <property type="evidence" value="ECO:0007669"/>
    <property type="project" value="TreeGrafter"/>
</dbReference>
<dbReference type="InterPro" id="IPR056556">
    <property type="entry name" value="NTE1_P-loop_dom"/>
</dbReference>
<keyword evidence="14" id="KW-0442">Lipid degradation</keyword>
<keyword evidence="17" id="KW-1185">Reference proteome</keyword>
<dbReference type="EC" id="1.6.5.9" evidence="3"/>
<feature type="non-terminal residue" evidence="16">
    <location>
        <position position="1037"/>
    </location>
</feature>
<evidence type="ECO:0000256" key="5">
    <source>
        <dbReference type="ARBA" id="ARBA00022692"/>
    </source>
</evidence>
<comment type="caution">
    <text evidence="16">The sequence shown here is derived from an EMBL/GenBank/DDBJ whole genome shotgun (WGS) entry which is preliminary data.</text>
</comment>
<reference evidence="16" key="1">
    <citation type="submission" date="2021-02" db="EMBL/GenBank/DDBJ databases">
        <authorList>
            <person name="Dougan E. K."/>
            <person name="Rhodes N."/>
            <person name="Thang M."/>
            <person name="Chan C."/>
        </authorList>
    </citation>
    <scope>NUCLEOTIDE SEQUENCE</scope>
</reference>
<keyword evidence="14" id="KW-0378">Hydrolase</keyword>
<feature type="non-terminal residue" evidence="16">
    <location>
        <position position="1"/>
    </location>
</feature>
<evidence type="ECO:0000256" key="1">
    <source>
        <dbReference type="ARBA" id="ARBA00004370"/>
    </source>
</evidence>
<dbReference type="Pfam" id="PF07992">
    <property type="entry name" value="Pyr_redox_2"/>
    <property type="match status" value="1"/>
</dbReference>
<dbReference type="Gene3D" id="3.50.50.100">
    <property type="match status" value="1"/>
</dbReference>
<organism evidence="16 17">
    <name type="scientific">Polarella glacialis</name>
    <name type="common">Dinoflagellate</name>
    <dbReference type="NCBI Taxonomy" id="89957"/>
    <lineage>
        <taxon>Eukaryota</taxon>
        <taxon>Sar</taxon>
        <taxon>Alveolata</taxon>
        <taxon>Dinophyceae</taxon>
        <taxon>Suessiales</taxon>
        <taxon>Suessiaceae</taxon>
        <taxon>Polarella</taxon>
    </lineage>
</organism>
<protein>
    <recommendedName>
        <fullName evidence="3">NADH:ubiquinone reductase (non-electrogenic)</fullName>
        <ecNumber evidence="3">1.6.5.9</ecNumber>
    </recommendedName>
</protein>
<dbReference type="GO" id="GO:0050136">
    <property type="term" value="F:NADH dehydrogenase (quinone) (non-electrogenic) activity"/>
    <property type="evidence" value="ECO:0007669"/>
    <property type="project" value="UniProtKB-EC"/>
</dbReference>
<dbReference type="Gene3D" id="3.40.1090.10">
    <property type="entry name" value="Cytosolic phospholipase A2 catalytic domain"/>
    <property type="match status" value="1"/>
</dbReference>
<keyword evidence="7" id="KW-1133">Transmembrane helix</keyword>
<dbReference type="EMBL" id="CAJNNV010016005">
    <property type="protein sequence ID" value="CAE8604058.1"/>
    <property type="molecule type" value="Genomic_DNA"/>
</dbReference>
<dbReference type="InterPro" id="IPR045024">
    <property type="entry name" value="NDH-2"/>
</dbReference>
<dbReference type="Pfam" id="PF01734">
    <property type="entry name" value="Patatin"/>
    <property type="match status" value="1"/>
</dbReference>
<feature type="short sequence motif" description="DGA/G" evidence="14">
    <location>
        <begin position="352"/>
        <end position="354"/>
    </location>
</feature>
<evidence type="ECO:0000256" key="4">
    <source>
        <dbReference type="ARBA" id="ARBA00022630"/>
    </source>
</evidence>
<dbReference type="GO" id="GO:0016042">
    <property type="term" value="P:lipid catabolic process"/>
    <property type="evidence" value="ECO:0007669"/>
    <property type="project" value="UniProtKB-UniRule"/>
</dbReference>
<evidence type="ECO:0000259" key="15">
    <source>
        <dbReference type="PROSITE" id="PS51635"/>
    </source>
</evidence>
<evidence type="ECO:0000256" key="14">
    <source>
        <dbReference type="PROSITE-ProRule" id="PRU01161"/>
    </source>
</evidence>
<evidence type="ECO:0000313" key="17">
    <source>
        <dbReference type="Proteomes" id="UP000654075"/>
    </source>
</evidence>
<accession>A0A813F0W7</accession>
<evidence type="ECO:0000256" key="10">
    <source>
        <dbReference type="ARBA" id="ARBA00023098"/>
    </source>
</evidence>
<dbReference type="SUPFAM" id="SSF52151">
    <property type="entry name" value="FabD/lysophospholipase-like"/>
    <property type="match status" value="1"/>
</dbReference>
<evidence type="ECO:0000256" key="3">
    <source>
        <dbReference type="ARBA" id="ARBA00012637"/>
    </source>
</evidence>
<keyword evidence="8" id="KW-0560">Oxidoreductase</keyword>
<feature type="active site" description="Nucleophile" evidence="14">
    <location>
        <position position="223"/>
    </location>
</feature>
<evidence type="ECO:0000256" key="11">
    <source>
        <dbReference type="ARBA" id="ARBA00023136"/>
    </source>
</evidence>
<dbReference type="GO" id="GO:0016787">
    <property type="term" value="F:hydrolase activity"/>
    <property type="evidence" value="ECO:0007669"/>
    <property type="project" value="UniProtKB-UniRule"/>
</dbReference>
<dbReference type="PANTHER" id="PTHR43706">
    <property type="entry name" value="NADH DEHYDROGENASE"/>
    <property type="match status" value="1"/>
</dbReference>
<comment type="catalytic activity">
    <reaction evidence="12">
        <text>a quinone + NADH + H(+) = a quinol + NAD(+)</text>
        <dbReference type="Rhea" id="RHEA:46160"/>
        <dbReference type="ChEBI" id="CHEBI:15378"/>
        <dbReference type="ChEBI" id="CHEBI:24646"/>
        <dbReference type="ChEBI" id="CHEBI:57540"/>
        <dbReference type="ChEBI" id="CHEBI:57945"/>
        <dbReference type="ChEBI" id="CHEBI:132124"/>
        <dbReference type="EC" id="1.6.5.9"/>
    </reaction>
</comment>
<dbReference type="InterPro" id="IPR023753">
    <property type="entry name" value="FAD/NAD-binding_dom"/>
</dbReference>
<evidence type="ECO:0000256" key="9">
    <source>
        <dbReference type="ARBA" id="ARBA00023027"/>
    </source>
</evidence>
<keyword evidence="5" id="KW-0812">Transmembrane</keyword>
<evidence type="ECO:0000256" key="2">
    <source>
        <dbReference type="ARBA" id="ARBA00005272"/>
    </source>
</evidence>
<dbReference type="InterPro" id="IPR002641">
    <property type="entry name" value="PNPLA_dom"/>
</dbReference>
<comment type="subcellular location">
    <subcellularLocation>
        <location evidence="1">Membrane</location>
    </subcellularLocation>
</comment>
<evidence type="ECO:0000313" key="16">
    <source>
        <dbReference type="EMBL" id="CAE8604058.1"/>
    </source>
</evidence>
<comment type="similarity">
    <text evidence="2">Belongs to the NADH dehydrogenase family.</text>
</comment>
<feature type="active site" description="Proton acceptor" evidence="14">
    <location>
        <position position="352"/>
    </location>
</feature>
<evidence type="ECO:0000256" key="8">
    <source>
        <dbReference type="ARBA" id="ARBA00023002"/>
    </source>
</evidence>
<evidence type="ECO:0000256" key="7">
    <source>
        <dbReference type="ARBA" id="ARBA00022989"/>
    </source>
</evidence>
<dbReference type="PANTHER" id="PTHR43706:SF47">
    <property type="entry name" value="EXTERNAL NADH-UBIQUINONE OXIDOREDUCTASE 1, MITOCHONDRIAL-RELATED"/>
    <property type="match status" value="1"/>
</dbReference>
<dbReference type="OrthoDB" id="3244603at2759"/>
<dbReference type="InterPro" id="IPR036188">
    <property type="entry name" value="FAD/NAD-bd_sf"/>
</dbReference>
<evidence type="ECO:0000256" key="13">
    <source>
        <dbReference type="ARBA" id="ARBA00049010"/>
    </source>
</evidence>
<dbReference type="PROSITE" id="PS51635">
    <property type="entry name" value="PNPLA"/>
    <property type="match status" value="1"/>
</dbReference>
<sequence>ALPRSQSGSVRSMDNDRLARLLADLEDKCRWLVYEAEPVVDGQVTDWTRRCVRQADHIIVAVNFDSQGRGDVPATRNEQYVEEAAPLYVARELLLLHDGEPTERTERRSLDDWFISAAATADSLRPGVRGFVDYHAKQLFFRDGRRRALRSTRHYLHCRPWARRWHHVRADESRDWARCARLLAGRAIGICFGGGGARGNCHFGVIKALQELDIPIDVVSGTSFGALAGAVYSMSAPEPSSLPGLVKRVMGKQFSTRKMLMDLNFPRTSYFTGAYLNNVLKETFARRRAEDLLVPFACTSTDIVQFEEKMHRECPLWRIVRASMSLVGFVPPLPYQERRAEDGAVNTSLLVDGGYVNQYPIEVLKEHGAGIVICVVACPDYAPVCTDYGDVVRGGLVTLQRTFGCRRRWTGPDPPSQAEIQERLMFLVESMKESHSSRADLTIYPEIAGYGLLDFAKYEEIAAVGYAAALPRLREWLGGDSEVAQQAREVIESAKQEIKPKRSMNEAAIGRGLERMPDGLLVPRSSTDGQGPVGASLPEHETPEVLEPLIRRLAPGSEGAPEALRRACKAGDQPVRPKDFLHVVVGRPDPGWQDIFDGLGIDWGDIDPDMVKSTVVAALESEGALQARPLAEHQCELDRVEIVLISGVVNFYGNLRMAVKIYGNLGVAVSFYGEMPMLASSALGTVNQRSICQPVRPLVAEKKAKFYESTVTKIDKVGKKVFCQTSLGAQYEIPYDKLVVGVGFQPNDFGIKGVKEHALFMKETMDATVFKDHILERLEQASYYHALDGDPTTSSVEEAKIKELLTFVVVGGGPTGVELAGELTDFLHNEGLKLYGHLKQHIQVHMFTYDVLGPFDKEIQEYALKHLVKKQGIKVHLGAFVQSVEANVVHVKSGATNMSIGYGTLVWCAGIKPHDFIKDLGLAMNGKGTQILTDHHLRVVGEEDIYAIGDCSTVDGYWLPQTAQVANQEGQYVAKLLSRDESTTKELKPFVFHSQGMMAYLGGANAVMAQLPGLNKMTGFVAFIGWRFTYWFLQLSM</sequence>
<dbReference type="GO" id="GO:0016020">
    <property type="term" value="C:membrane"/>
    <property type="evidence" value="ECO:0007669"/>
    <property type="project" value="UniProtKB-SubCell"/>
</dbReference>
<keyword evidence="6" id="KW-0274">FAD</keyword>
<gene>
    <name evidence="16" type="ORF">PGLA1383_LOCUS22247</name>
</gene>
<name>A0A813F0W7_POLGL</name>